<evidence type="ECO:0000256" key="2">
    <source>
        <dbReference type="SAM" id="SignalP"/>
    </source>
</evidence>
<feature type="compositionally biased region" description="Low complexity" evidence="1">
    <location>
        <begin position="189"/>
        <end position="231"/>
    </location>
</feature>
<feature type="chain" id="PRO_5011991053" evidence="2">
    <location>
        <begin position="28"/>
        <end position="540"/>
    </location>
</feature>
<reference evidence="3 4" key="1">
    <citation type="submission" date="2015-12" db="EMBL/GenBank/DDBJ databases">
        <title>The genome of Folsomia candida.</title>
        <authorList>
            <person name="Faddeeva A."/>
            <person name="Derks M.F."/>
            <person name="Anvar Y."/>
            <person name="Smit S."/>
            <person name="Van Straalen N."/>
            <person name="Roelofs D."/>
        </authorList>
    </citation>
    <scope>NUCLEOTIDE SEQUENCE [LARGE SCALE GENOMIC DNA]</scope>
    <source>
        <strain evidence="3 4">VU population</strain>
        <tissue evidence="3">Whole body</tissue>
    </source>
</reference>
<protein>
    <submittedName>
        <fullName evidence="3">Uncharacterized protein</fullName>
    </submittedName>
</protein>
<feature type="region of interest" description="Disordered" evidence="1">
    <location>
        <begin position="170"/>
        <end position="540"/>
    </location>
</feature>
<dbReference type="GO" id="GO:0005549">
    <property type="term" value="F:odorant binding"/>
    <property type="evidence" value="ECO:0007669"/>
    <property type="project" value="InterPro"/>
</dbReference>
<proteinExistence type="predicted"/>
<feature type="compositionally biased region" description="Low complexity" evidence="1">
    <location>
        <begin position="434"/>
        <end position="450"/>
    </location>
</feature>
<feature type="compositionally biased region" description="Gly residues" evidence="1">
    <location>
        <begin position="467"/>
        <end position="478"/>
    </location>
</feature>
<feature type="compositionally biased region" description="Polar residues" evidence="1">
    <location>
        <begin position="526"/>
        <end position="540"/>
    </location>
</feature>
<accession>A0A226D157</accession>
<comment type="caution">
    <text evidence="3">The sequence shown here is derived from an EMBL/GenBank/DDBJ whole genome shotgun (WGS) entry which is preliminary data.</text>
</comment>
<dbReference type="AlphaFoldDB" id="A0A226D157"/>
<dbReference type="InterPro" id="IPR036728">
    <property type="entry name" value="PBP_GOBP_sf"/>
</dbReference>
<keyword evidence="2" id="KW-0732">Signal</keyword>
<dbReference type="STRING" id="158441.A0A226D157"/>
<dbReference type="SUPFAM" id="SSF47565">
    <property type="entry name" value="Insect pheromone/odorant-binding proteins"/>
    <property type="match status" value="1"/>
</dbReference>
<feature type="compositionally biased region" description="Low complexity" evidence="1">
    <location>
        <begin position="489"/>
        <end position="512"/>
    </location>
</feature>
<evidence type="ECO:0000313" key="4">
    <source>
        <dbReference type="Proteomes" id="UP000198287"/>
    </source>
</evidence>
<feature type="compositionally biased region" description="Low complexity" evidence="1">
    <location>
        <begin position="382"/>
        <end position="423"/>
    </location>
</feature>
<feature type="compositionally biased region" description="Polar residues" evidence="1">
    <location>
        <begin position="453"/>
        <end position="466"/>
    </location>
</feature>
<name>A0A226D157_FOLCA</name>
<sequence length="540" mass="59354">MFLRQTKFFPVLVVLLFFTLLVSTTVGHYVENNFLGPTCQSNIVEYSSIPDYDQFVKECDHEVKHCRPLCIMSKLGMMNTEGYFLPGHSKSVLQSILPPVQNRFRATELTGAYESCSLSFNFNDDLGVTEGCASYAPLFDCFRKSTIMVICEGIKAPEITSEMGNAADPWPAIFMKPGDTETSHKSNTPAPFVPVAAAASPNQNPPENKNPQNPSQNQTPQTQNQQQNQEKVPPPPPSTPQSPTSGVGNYGQIGPPQNQNQQPNQQQKLVPTPPVQQQMMGGSPPNPAMGNYAQIGPTQNQQIGQTPKNYGQPALPTSSANAATGQYRQPQFNNNNYVPQTFYGQQTKQPPTQYGQLSNPPQQYYGQIQTNPGQPPPPPQPQQQQFRPPNNYNNDPRLQPYNANNVYNPNPPSQQFNNFNSSPYRGGGGRIAEQPQQQFQYPPQQRPPGYQGSGTYSPQQLPPSTGGQAGYYNPGGYGAIKPVPPPPQQSYAAPPQQPQRPQQVQQPQQSGPINYIPNYSAAAPTAGTQTGLYNQQMTRN</sequence>
<feature type="compositionally biased region" description="Low complexity" evidence="1">
    <location>
        <begin position="255"/>
        <end position="267"/>
    </location>
</feature>
<gene>
    <name evidence="3" type="ORF">Fcan01_26233</name>
</gene>
<evidence type="ECO:0000313" key="3">
    <source>
        <dbReference type="EMBL" id="OXA38913.1"/>
    </source>
</evidence>
<dbReference type="Proteomes" id="UP000198287">
    <property type="component" value="Unassembled WGS sequence"/>
</dbReference>
<evidence type="ECO:0000256" key="1">
    <source>
        <dbReference type="SAM" id="MobiDB-lite"/>
    </source>
</evidence>
<dbReference type="EMBL" id="LNIX01000042">
    <property type="protein sequence ID" value="OXA38913.1"/>
    <property type="molecule type" value="Genomic_DNA"/>
</dbReference>
<organism evidence="3 4">
    <name type="scientific">Folsomia candida</name>
    <name type="common">Springtail</name>
    <dbReference type="NCBI Taxonomy" id="158441"/>
    <lineage>
        <taxon>Eukaryota</taxon>
        <taxon>Metazoa</taxon>
        <taxon>Ecdysozoa</taxon>
        <taxon>Arthropoda</taxon>
        <taxon>Hexapoda</taxon>
        <taxon>Collembola</taxon>
        <taxon>Entomobryomorpha</taxon>
        <taxon>Isotomoidea</taxon>
        <taxon>Isotomidae</taxon>
        <taxon>Proisotominae</taxon>
        <taxon>Folsomia</taxon>
    </lineage>
</organism>
<feature type="compositionally biased region" description="Polar residues" evidence="1">
    <location>
        <begin position="296"/>
        <end position="366"/>
    </location>
</feature>
<keyword evidence="4" id="KW-1185">Reference proteome</keyword>
<feature type="signal peptide" evidence="2">
    <location>
        <begin position="1"/>
        <end position="27"/>
    </location>
</feature>